<dbReference type="SUPFAM" id="SSF57850">
    <property type="entry name" value="RING/U-box"/>
    <property type="match status" value="1"/>
</dbReference>
<dbReference type="PANTHER" id="PTHR23315">
    <property type="entry name" value="U BOX DOMAIN-CONTAINING"/>
    <property type="match status" value="1"/>
</dbReference>
<dbReference type="AlphaFoldDB" id="A0AAV5IIL6"/>
<keyword evidence="4" id="KW-0808">Transferase</keyword>
<accession>A0AAV5IIL6</accession>
<evidence type="ECO:0000256" key="6">
    <source>
        <dbReference type="ARBA" id="ARBA00022786"/>
    </source>
</evidence>
<comment type="caution">
    <text evidence="10">The sequence shown here is derived from an EMBL/GenBank/DDBJ whole genome shotgun (WGS) entry which is preliminary data.</text>
</comment>
<sequence length="560" mass="60705">MECQEAVMKLVVHNTAPEKATSGVGREKEKGTVSGRHKWSISLYKSSSNGLKHQQEQIPKEFCCPLSGSLMAEPVIVSSGHSYERACVQACKTLGFIPTLVDGAILDFFTVIPNLALKSSILNWCNKHSVDPPKPLDVSSAEILVLKLMESENKMLNTHNEKEVQTVSYSEKELIQGVKDNPSIRFTHHAVTELTRRSTHFDSPLNESEGTTFLTPPLQLATLPSCYSSASSSEIQTFNPNPSSSEEEEGLVTKMRSTEVFEVKEAVILLRKTTRNREDSRAKLCTPDLLSALQSLIISGYTNIQVNAVAALVNLSLEKVNKVKIVRSGMVPPLIDVLKGGSPEAQEHAAGALFSLAIDDGNKTAIGVLGALPPLMHMMRSENQRTRHDSAMALYHLSLVQSNRIKLVKIGSVPVLLSMVKSGHMLGRVLQILCNLATCEAGRTAVLDSGGVECLVGMLRGTELNEPTQESCVAALYGLSYGGLRFKGLAKAAGVVEALCKVGGRAKVKARRILEMLKVIIEEEEEDVDWEELLESGSTSQTRVRLGGGKAGSGVNSTKF</sequence>
<dbReference type="InterPro" id="IPR016024">
    <property type="entry name" value="ARM-type_fold"/>
</dbReference>
<evidence type="ECO:0000256" key="5">
    <source>
        <dbReference type="ARBA" id="ARBA00022737"/>
    </source>
</evidence>
<dbReference type="InterPro" id="IPR011989">
    <property type="entry name" value="ARM-like"/>
</dbReference>
<dbReference type="GO" id="GO:0016567">
    <property type="term" value="P:protein ubiquitination"/>
    <property type="evidence" value="ECO:0007669"/>
    <property type="project" value="InterPro"/>
</dbReference>
<dbReference type="PROSITE" id="PS50176">
    <property type="entry name" value="ARM_REPEAT"/>
    <property type="match status" value="1"/>
</dbReference>
<dbReference type="PROSITE" id="PS51698">
    <property type="entry name" value="U_BOX"/>
    <property type="match status" value="1"/>
</dbReference>
<comment type="catalytic activity">
    <reaction evidence="1">
        <text>S-ubiquitinyl-[E2 ubiquitin-conjugating enzyme]-L-cysteine + [acceptor protein]-L-lysine = [E2 ubiquitin-conjugating enzyme]-L-cysteine + N(6)-ubiquitinyl-[acceptor protein]-L-lysine.</text>
        <dbReference type="EC" id="2.3.2.27"/>
    </reaction>
</comment>
<keyword evidence="11" id="KW-1185">Reference proteome</keyword>
<dbReference type="Pfam" id="PF04564">
    <property type="entry name" value="U-box"/>
    <property type="match status" value="1"/>
</dbReference>
<evidence type="ECO:0000256" key="3">
    <source>
        <dbReference type="ARBA" id="ARBA00012483"/>
    </source>
</evidence>
<dbReference type="InterPro" id="IPR000225">
    <property type="entry name" value="Armadillo"/>
</dbReference>
<evidence type="ECO:0000259" key="9">
    <source>
        <dbReference type="PROSITE" id="PS51698"/>
    </source>
</evidence>
<feature type="region of interest" description="Disordered" evidence="8">
    <location>
        <begin position="232"/>
        <end position="251"/>
    </location>
</feature>
<dbReference type="GO" id="GO:0061630">
    <property type="term" value="F:ubiquitin protein ligase activity"/>
    <property type="evidence" value="ECO:0007669"/>
    <property type="project" value="UniProtKB-EC"/>
</dbReference>
<keyword evidence="6" id="KW-0833">Ubl conjugation pathway</keyword>
<reference evidence="10 11" key="1">
    <citation type="journal article" date="2021" name="Commun. Biol.">
        <title>The genome of Shorea leprosula (Dipterocarpaceae) highlights the ecological relevance of drought in aseasonal tropical rainforests.</title>
        <authorList>
            <person name="Ng K.K.S."/>
            <person name="Kobayashi M.J."/>
            <person name="Fawcett J.A."/>
            <person name="Hatakeyama M."/>
            <person name="Paape T."/>
            <person name="Ng C.H."/>
            <person name="Ang C.C."/>
            <person name="Tnah L.H."/>
            <person name="Lee C.T."/>
            <person name="Nishiyama T."/>
            <person name="Sese J."/>
            <person name="O'Brien M.J."/>
            <person name="Copetti D."/>
            <person name="Mohd Noor M.I."/>
            <person name="Ong R.C."/>
            <person name="Putra M."/>
            <person name="Sireger I.Z."/>
            <person name="Indrioko S."/>
            <person name="Kosugi Y."/>
            <person name="Izuno A."/>
            <person name="Isagi Y."/>
            <person name="Lee S.L."/>
            <person name="Shimizu K.K."/>
        </authorList>
    </citation>
    <scope>NUCLEOTIDE SEQUENCE [LARGE SCALE GENOMIC DNA]</scope>
    <source>
        <strain evidence="10">214</strain>
    </source>
</reference>
<evidence type="ECO:0000256" key="7">
    <source>
        <dbReference type="PROSITE-ProRule" id="PRU00259"/>
    </source>
</evidence>
<proteinExistence type="predicted"/>
<dbReference type="EMBL" id="BPVZ01000011">
    <property type="protein sequence ID" value="GKU97014.1"/>
    <property type="molecule type" value="Genomic_DNA"/>
</dbReference>
<dbReference type="PANTHER" id="PTHR23315:SF339">
    <property type="entry name" value="U-BOX DOMAIN-CONTAINING PROTEIN 40"/>
    <property type="match status" value="1"/>
</dbReference>
<evidence type="ECO:0000256" key="4">
    <source>
        <dbReference type="ARBA" id="ARBA00022679"/>
    </source>
</evidence>
<organism evidence="10 11">
    <name type="scientific">Rubroshorea leprosula</name>
    <dbReference type="NCBI Taxonomy" id="152421"/>
    <lineage>
        <taxon>Eukaryota</taxon>
        <taxon>Viridiplantae</taxon>
        <taxon>Streptophyta</taxon>
        <taxon>Embryophyta</taxon>
        <taxon>Tracheophyta</taxon>
        <taxon>Spermatophyta</taxon>
        <taxon>Magnoliopsida</taxon>
        <taxon>eudicotyledons</taxon>
        <taxon>Gunneridae</taxon>
        <taxon>Pentapetalae</taxon>
        <taxon>rosids</taxon>
        <taxon>malvids</taxon>
        <taxon>Malvales</taxon>
        <taxon>Dipterocarpaceae</taxon>
        <taxon>Rubroshorea</taxon>
    </lineage>
</organism>
<evidence type="ECO:0000256" key="8">
    <source>
        <dbReference type="SAM" id="MobiDB-lite"/>
    </source>
</evidence>
<feature type="domain" description="U-box" evidence="9">
    <location>
        <begin position="57"/>
        <end position="131"/>
    </location>
</feature>
<feature type="compositionally biased region" description="Polar residues" evidence="8">
    <location>
        <begin position="232"/>
        <end position="242"/>
    </location>
</feature>
<dbReference type="SUPFAM" id="SSF48371">
    <property type="entry name" value="ARM repeat"/>
    <property type="match status" value="1"/>
</dbReference>
<dbReference type="Gene3D" id="1.25.10.10">
    <property type="entry name" value="Leucine-rich Repeat Variant"/>
    <property type="match status" value="1"/>
</dbReference>
<feature type="repeat" description="ARM" evidence="7">
    <location>
        <begin position="329"/>
        <end position="366"/>
    </location>
</feature>
<dbReference type="Pfam" id="PF25598">
    <property type="entry name" value="ARM_PUB"/>
    <property type="match status" value="1"/>
</dbReference>
<keyword evidence="5" id="KW-0677">Repeat</keyword>
<dbReference type="SMART" id="SM00504">
    <property type="entry name" value="Ubox"/>
    <property type="match status" value="1"/>
</dbReference>
<evidence type="ECO:0000313" key="11">
    <source>
        <dbReference type="Proteomes" id="UP001054252"/>
    </source>
</evidence>
<dbReference type="InterPro" id="IPR003613">
    <property type="entry name" value="Ubox_domain"/>
</dbReference>
<evidence type="ECO:0000256" key="2">
    <source>
        <dbReference type="ARBA" id="ARBA00004906"/>
    </source>
</evidence>
<dbReference type="SMART" id="SM00185">
    <property type="entry name" value="ARM"/>
    <property type="match status" value="4"/>
</dbReference>
<dbReference type="EC" id="2.3.2.27" evidence="3"/>
<dbReference type="Proteomes" id="UP001054252">
    <property type="component" value="Unassembled WGS sequence"/>
</dbReference>
<gene>
    <name evidence="10" type="ORF">SLEP1_g10196</name>
</gene>
<name>A0AAV5IIL6_9ROSI</name>
<protein>
    <recommendedName>
        <fullName evidence="3">RING-type E3 ubiquitin transferase</fullName>
        <ecNumber evidence="3">2.3.2.27</ecNumber>
    </recommendedName>
</protein>
<comment type="pathway">
    <text evidence="2">Protein modification; protein ubiquitination.</text>
</comment>
<evidence type="ECO:0000313" key="10">
    <source>
        <dbReference type="EMBL" id="GKU97014.1"/>
    </source>
</evidence>
<dbReference type="InterPro" id="IPR058678">
    <property type="entry name" value="ARM_PUB"/>
</dbReference>
<evidence type="ECO:0000256" key="1">
    <source>
        <dbReference type="ARBA" id="ARBA00000900"/>
    </source>
</evidence>
<dbReference type="InterPro" id="IPR013083">
    <property type="entry name" value="Znf_RING/FYVE/PHD"/>
</dbReference>
<feature type="region of interest" description="Disordered" evidence="8">
    <location>
        <begin position="541"/>
        <end position="560"/>
    </location>
</feature>
<dbReference type="Gene3D" id="3.30.40.10">
    <property type="entry name" value="Zinc/RING finger domain, C3HC4 (zinc finger)"/>
    <property type="match status" value="1"/>
</dbReference>